<dbReference type="KEGG" id="prz:GZH47_03300"/>
<feature type="transmembrane region" description="Helical" evidence="1">
    <location>
        <begin position="75"/>
        <end position="91"/>
    </location>
</feature>
<name>A0A6C0NUU5_9BACL</name>
<evidence type="ECO:0000313" key="3">
    <source>
        <dbReference type="Proteomes" id="UP000479114"/>
    </source>
</evidence>
<feature type="transmembrane region" description="Helical" evidence="1">
    <location>
        <begin position="37"/>
        <end position="55"/>
    </location>
</feature>
<accession>A0A6C0NUU5</accession>
<dbReference type="RefSeq" id="WP_162638524.1">
    <property type="nucleotide sequence ID" value="NZ_CP048286.1"/>
</dbReference>
<keyword evidence="1" id="KW-0472">Membrane</keyword>
<keyword evidence="3" id="KW-1185">Reference proteome</keyword>
<dbReference type="EMBL" id="CP048286">
    <property type="protein sequence ID" value="QHW29955.1"/>
    <property type="molecule type" value="Genomic_DNA"/>
</dbReference>
<keyword evidence="1" id="KW-0812">Transmembrane</keyword>
<dbReference type="AlphaFoldDB" id="A0A6C0NUU5"/>
<proteinExistence type="predicted"/>
<evidence type="ECO:0000256" key="1">
    <source>
        <dbReference type="SAM" id="Phobius"/>
    </source>
</evidence>
<organism evidence="2 3">
    <name type="scientific">Paenibacillus rhizovicinus</name>
    <dbReference type="NCBI Taxonomy" id="2704463"/>
    <lineage>
        <taxon>Bacteria</taxon>
        <taxon>Bacillati</taxon>
        <taxon>Bacillota</taxon>
        <taxon>Bacilli</taxon>
        <taxon>Bacillales</taxon>
        <taxon>Paenibacillaceae</taxon>
        <taxon>Paenibacillus</taxon>
    </lineage>
</organism>
<dbReference type="Proteomes" id="UP000479114">
    <property type="component" value="Chromosome"/>
</dbReference>
<keyword evidence="1" id="KW-1133">Transmembrane helix</keyword>
<gene>
    <name evidence="2" type="ORF">GZH47_03300</name>
</gene>
<evidence type="ECO:0000313" key="2">
    <source>
        <dbReference type="EMBL" id="QHW29955.1"/>
    </source>
</evidence>
<reference evidence="2 3" key="1">
    <citation type="submission" date="2020-02" db="EMBL/GenBank/DDBJ databases">
        <title>Paenibacillus sp. nov., isolated from rhizosphere soil of tomato.</title>
        <authorList>
            <person name="Weon H.-Y."/>
            <person name="Lee S.A."/>
        </authorList>
    </citation>
    <scope>NUCLEOTIDE SEQUENCE [LARGE SCALE GENOMIC DNA]</scope>
    <source>
        <strain evidence="2 3">14171R-81</strain>
    </source>
</reference>
<protein>
    <submittedName>
        <fullName evidence="2">Uncharacterized protein</fullName>
    </submittedName>
</protein>
<sequence>MILELLRICVIALIFYYITDAVERLVFHGLNQDKGSVWLRGLGNFALLFVCYRNWFQFKGWYKSGRNRKLSTRTTASLVIAGVILVAASASM</sequence>